<accession>A0AAV5N5A2</accession>
<evidence type="ECO:0000256" key="3">
    <source>
        <dbReference type="ARBA" id="ARBA00023136"/>
    </source>
</evidence>
<sequence>MNHRPIYVNRCMNKTLRCSLVVIATLWLSGCGLKGPLYMPPDEPTQDVTVPDQGVSQAVSEGGSSMNASQ</sequence>
<evidence type="ECO:0000256" key="9">
    <source>
        <dbReference type="SAM" id="MobiDB-lite"/>
    </source>
</evidence>
<evidence type="ECO:0000256" key="7">
    <source>
        <dbReference type="ARBA" id="ARBA00049647"/>
    </source>
</evidence>
<evidence type="ECO:0000256" key="2">
    <source>
        <dbReference type="ARBA" id="ARBA00022729"/>
    </source>
</evidence>
<dbReference type="PROSITE" id="PS51257">
    <property type="entry name" value="PROKAR_LIPOPROTEIN"/>
    <property type="match status" value="1"/>
</dbReference>
<proteinExistence type="inferred from homology"/>
<dbReference type="Proteomes" id="UP001058124">
    <property type="component" value="Unassembled WGS sequence"/>
</dbReference>
<evidence type="ECO:0000313" key="10">
    <source>
        <dbReference type="EMBL" id="GKX57276.1"/>
    </source>
</evidence>
<dbReference type="GO" id="GO:0009279">
    <property type="term" value="C:cell outer membrane"/>
    <property type="evidence" value="ECO:0007669"/>
    <property type="project" value="UniProtKB-SubCell"/>
</dbReference>
<keyword evidence="2" id="KW-0732">Signal</keyword>
<dbReference type="InterPro" id="IPR032831">
    <property type="entry name" value="LptM_cons"/>
</dbReference>
<evidence type="ECO:0000313" key="11">
    <source>
        <dbReference type="Proteomes" id="UP001058124"/>
    </source>
</evidence>
<dbReference type="AlphaFoldDB" id="A0AAV5N5A2"/>
<keyword evidence="6" id="KW-0449">Lipoprotein</keyword>
<keyword evidence="11" id="KW-1185">Reference proteome</keyword>
<dbReference type="NCBIfam" id="NF047847">
    <property type="entry name" value="SS_mature_LptM"/>
    <property type="match status" value="1"/>
</dbReference>
<keyword evidence="5" id="KW-0998">Cell outer membrane</keyword>
<dbReference type="Pfam" id="PF13627">
    <property type="entry name" value="LptM_cons"/>
    <property type="match status" value="1"/>
</dbReference>
<comment type="caution">
    <text evidence="10">The sequence shown here is derived from an EMBL/GenBank/DDBJ whole genome shotgun (WGS) entry which is preliminary data.</text>
</comment>
<keyword evidence="4" id="KW-0564">Palmitate</keyword>
<comment type="subcellular location">
    <subcellularLocation>
        <location evidence="1">Cell outer membrane</location>
        <topology evidence="1">Lipid-anchor</topology>
    </subcellularLocation>
</comment>
<evidence type="ECO:0000256" key="4">
    <source>
        <dbReference type="ARBA" id="ARBA00023139"/>
    </source>
</evidence>
<dbReference type="EMBL" id="BRLH01000013">
    <property type="protein sequence ID" value="GKX57276.1"/>
    <property type="molecule type" value="Genomic_DNA"/>
</dbReference>
<organism evidence="10 11">
    <name type="scientific">Leminorella grimontii</name>
    <dbReference type="NCBI Taxonomy" id="82981"/>
    <lineage>
        <taxon>Bacteria</taxon>
        <taxon>Pseudomonadati</taxon>
        <taxon>Pseudomonadota</taxon>
        <taxon>Gammaproteobacteria</taxon>
        <taxon>Enterobacterales</taxon>
        <taxon>Budviciaceae</taxon>
        <taxon>Leminorella</taxon>
    </lineage>
</organism>
<protein>
    <recommendedName>
        <fullName evidence="8">LPS-assembly lipoprotein LptM</fullName>
    </recommendedName>
</protein>
<keyword evidence="3" id="KW-0472">Membrane</keyword>
<comment type="similarity">
    <text evidence="7">Belongs to the LptM family.</text>
</comment>
<evidence type="ECO:0000256" key="5">
    <source>
        <dbReference type="ARBA" id="ARBA00023237"/>
    </source>
</evidence>
<reference evidence="10" key="1">
    <citation type="submission" date="2022-06" db="EMBL/GenBank/DDBJ databases">
        <title>Draft genome sequences of Leminorella grimontii str. JCM5902.</title>
        <authorList>
            <person name="Wakabayashi Y."/>
            <person name="Kojima K."/>
        </authorList>
    </citation>
    <scope>NUCLEOTIDE SEQUENCE</scope>
    <source>
        <strain evidence="10">JCM 5902</strain>
    </source>
</reference>
<evidence type="ECO:0000256" key="8">
    <source>
        <dbReference type="ARBA" id="ARBA00049730"/>
    </source>
</evidence>
<evidence type="ECO:0000256" key="6">
    <source>
        <dbReference type="ARBA" id="ARBA00023288"/>
    </source>
</evidence>
<feature type="region of interest" description="Disordered" evidence="9">
    <location>
        <begin position="41"/>
        <end position="70"/>
    </location>
</feature>
<gene>
    <name evidence="10" type="ORF">SOASR030_33880</name>
</gene>
<name>A0AAV5N5A2_9GAMM</name>
<evidence type="ECO:0000256" key="1">
    <source>
        <dbReference type="ARBA" id="ARBA00004459"/>
    </source>
</evidence>
<feature type="compositionally biased region" description="Polar residues" evidence="9">
    <location>
        <begin position="54"/>
        <end position="70"/>
    </location>
</feature>